<dbReference type="PROSITE" id="PS50850">
    <property type="entry name" value="MFS"/>
    <property type="match status" value="1"/>
</dbReference>
<dbReference type="InterPro" id="IPR000849">
    <property type="entry name" value="Sugar_P_transporter"/>
</dbReference>
<dbReference type="GO" id="GO:0016020">
    <property type="term" value="C:membrane"/>
    <property type="evidence" value="ECO:0007669"/>
    <property type="project" value="UniProtKB-SubCell"/>
</dbReference>
<dbReference type="SUPFAM" id="SSF103473">
    <property type="entry name" value="MFS general substrate transporter"/>
    <property type="match status" value="1"/>
</dbReference>
<comment type="caution">
    <text evidence="7">The sequence shown here is derived from an EMBL/GenBank/DDBJ whole genome shotgun (WGS) entry which is preliminary data.</text>
</comment>
<feature type="transmembrane region" description="Helical" evidence="5">
    <location>
        <begin position="336"/>
        <end position="357"/>
    </location>
</feature>
<dbReference type="GO" id="GO:0015134">
    <property type="term" value="F:hexuronate transmembrane transporter activity"/>
    <property type="evidence" value="ECO:0007669"/>
    <property type="project" value="TreeGrafter"/>
</dbReference>
<evidence type="ECO:0000256" key="2">
    <source>
        <dbReference type="ARBA" id="ARBA00022692"/>
    </source>
</evidence>
<dbReference type="Gene3D" id="1.20.1250.20">
    <property type="entry name" value="MFS general substrate transporter like domains"/>
    <property type="match status" value="2"/>
</dbReference>
<evidence type="ECO:0000256" key="3">
    <source>
        <dbReference type="ARBA" id="ARBA00022989"/>
    </source>
</evidence>
<dbReference type="Proteomes" id="UP000886844">
    <property type="component" value="Unassembled WGS sequence"/>
</dbReference>
<organism evidence="7 8">
    <name type="scientific">Candidatus Alistipes intestinigallinarum</name>
    <dbReference type="NCBI Taxonomy" id="2838440"/>
    <lineage>
        <taxon>Bacteria</taxon>
        <taxon>Pseudomonadati</taxon>
        <taxon>Bacteroidota</taxon>
        <taxon>Bacteroidia</taxon>
        <taxon>Bacteroidales</taxon>
        <taxon>Rikenellaceae</taxon>
        <taxon>Alistipes</taxon>
    </lineage>
</organism>
<dbReference type="AlphaFoldDB" id="A0A9D2CBZ8"/>
<protein>
    <submittedName>
        <fullName evidence="7">MFS transporter</fullName>
    </submittedName>
</protein>
<reference evidence="7" key="2">
    <citation type="submission" date="2021-04" db="EMBL/GenBank/DDBJ databases">
        <authorList>
            <person name="Gilroy R."/>
        </authorList>
    </citation>
    <scope>NUCLEOTIDE SEQUENCE</scope>
    <source>
        <strain evidence="7">5134</strain>
    </source>
</reference>
<dbReference type="PIRSF" id="PIRSF002808">
    <property type="entry name" value="Hexose_phosphate_transp"/>
    <property type="match status" value="1"/>
</dbReference>
<feature type="transmembrane region" description="Helical" evidence="5">
    <location>
        <begin position="56"/>
        <end position="78"/>
    </location>
</feature>
<feature type="transmembrane region" description="Helical" evidence="5">
    <location>
        <begin position="407"/>
        <end position="429"/>
    </location>
</feature>
<keyword evidence="3 5" id="KW-1133">Transmembrane helix</keyword>
<gene>
    <name evidence="7" type="ORF">H9828_01280</name>
</gene>
<dbReference type="PANTHER" id="PTHR11662">
    <property type="entry name" value="SOLUTE CARRIER FAMILY 17"/>
    <property type="match status" value="1"/>
</dbReference>
<dbReference type="InterPro" id="IPR050382">
    <property type="entry name" value="MFS_Na/Anion_cotransporter"/>
</dbReference>
<feature type="transmembrane region" description="Helical" evidence="5">
    <location>
        <begin position="279"/>
        <end position="300"/>
    </location>
</feature>
<feature type="transmembrane region" description="Helical" evidence="5">
    <location>
        <begin position="16"/>
        <end position="33"/>
    </location>
</feature>
<dbReference type="InterPro" id="IPR036259">
    <property type="entry name" value="MFS_trans_sf"/>
</dbReference>
<dbReference type="Pfam" id="PF07690">
    <property type="entry name" value="MFS_1"/>
    <property type="match status" value="1"/>
</dbReference>
<keyword evidence="4 5" id="KW-0472">Membrane</keyword>
<feature type="transmembrane region" description="Helical" evidence="5">
    <location>
        <begin position="85"/>
        <end position="104"/>
    </location>
</feature>
<dbReference type="CDD" id="cd17319">
    <property type="entry name" value="MFS_ExuT_GudP_like"/>
    <property type="match status" value="1"/>
</dbReference>
<name>A0A9D2CBZ8_9BACT</name>
<dbReference type="EMBL" id="DXDA01000012">
    <property type="protein sequence ID" value="HIY68030.1"/>
    <property type="molecule type" value="Genomic_DNA"/>
</dbReference>
<dbReference type="InterPro" id="IPR020846">
    <property type="entry name" value="MFS_dom"/>
</dbReference>
<accession>A0A9D2CBZ8</accession>
<sequence length="441" mass="48726">MENTDRRVRTSGVGHYRWVICALLFFATTLNYLDRTVIGLLKDEIGVQFGWSESDYSNIVVCFQVAYAVGLLGVGWLIDRLGTKIGYFLSVLVWSLATILHGFARGTFGFAAARSLLGLSESGNFPAANKTVAEWFPGKERALATGIYNSGSNIGAIVAPVLIPWLLMSYGWESAFYVTGALGLLWLLLWAVFYGKPAEKKILPSELAYINSDTETATADDTSDKKVHWSSLLRERNVWAFIVGKLFSDPIWWFFLFWLPSFLKNEYGLDGMEISFPLIVVYTFSSLGSILGGWLPKFLINRGMETRKARSRSMLLYALLPLAVLFTQTAGLANMWFAILIISIACAAHCAWMANLFATVSDNFPKRMVASITGIGGMAGSVGGIVVAKLAGILFDHYKAMDQLSVGYGIMFVICALAYISAWVIMAVLSRKRTMQQPESK</sequence>
<feature type="transmembrane region" description="Helical" evidence="5">
    <location>
        <begin position="312"/>
        <end position="330"/>
    </location>
</feature>
<evidence type="ECO:0000256" key="5">
    <source>
        <dbReference type="SAM" id="Phobius"/>
    </source>
</evidence>
<evidence type="ECO:0000256" key="4">
    <source>
        <dbReference type="ARBA" id="ARBA00023136"/>
    </source>
</evidence>
<comment type="subcellular location">
    <subcellularLocation>
        <location evidence="1">Membrane</location>
        <topology evidence="1">Multi-pass membrane protein</topology>
    </subcellularLocation>
</comment>
<feature type="domain" description="Major facilitator superfamily (MFS) profile" evidence="6">
    <location>
        <begin position="20"/>
        <end position="433"/>
    </location>
</feature>
<evidence type="ECO:0000256" key="1">
    <source>
        <dbReference type="ARBA" id="ARBA00004141"/>
    </source>
</evidence>
<reference evidence="7" key="1">
    <citation type="journal article" date="2021" name="PeerJ">
        <title>Extensive microbial diversity within the chicken gut microbiome revealed by metagenomics and culture.</title>
        <authorList>
            <person name="Gilroy R."/>
            <person name="Ravi A."/>
            <person name="Getino M."/>
            <person name="Pursley I."/>
            <person name="Horton D.L."/>
            <person name="Alikhan N.F."/>
            <person name="Baker D."/>
            <person name="Gharbi K."/>
            <person name="Hall N."/>
            <person name="Watson M."/>
            <person name="Adriaenssens E.M."/>
            <person name="Foster-Nyarko E."/>
            <person name="Jarju S."/>
            <person name="Secka A."/>
            <person name="Antonio M."/>
            <person name="Oren A."/>
            <person name="Chaudhuri R.R."/>
            <person name="La Ragione R."/>
            <person name="Hildebrand F."/>
            <person name="Pallen M.J."/>
        </authorList>
    </citation>
    <scope>NUCLEOTIDE SEQUENCE</scope>
    <source>
        <strain evidence="7">5134</strain>
    </source>
</reference>
<dbReference type="InterPro" id="IPR011701">
    <property type="entry name" value="MFS"/>
</dbReference>
<feature type="transmembrane region" description="Helical" evidence="5">
    <location>
        <begin position="174"/>
        <end position="194"/>
    </location>
</feature>
<feature type="transmembrane region" description="Helical" evidence="5">
    <location>
        <begin position="369"/>
        <end position="395"/>
    </location>
</feature>
<evidence type="ECO:0000313" key="7">
    <source>
        <dbReference type="EMBL" id="HIY68030.1"/>
    </source>
</evidence>
<proteinExistence type="predicted"/>
<evidence type="ECO:0000259" key="6">
    <source>
        <dbReference type="PROSITE" id="PS50850"/>
    </source>
</evidence>
<keyword evidence="2 5" id="KW-0812">Transmembrane</keyword>
<dbReference type="PANTHER" id="PTHR11662:SF285">
    <property type="entry name" value="HEXURONATE TRANSPORTER"/>
    <property type="match status" value="1"/>
</dbReference>
<feature type="transmembrane region" description="Helical" evidence="5">
    <location>
        <begin position="238"/>
        <end position="259"/>
    </location>
</feature>
<evidence type="ECO:0000313" key="8">
    <source>
        <dbReference type="Proteomes" id="UP000886844"/>
    </source>
</evidence>